<sequence>MGYVGQTKREVKKRIQEHRGYIRNFKAGTQTDTQVSRHFVEFNHNPMQFRWCVLDEIGVDIREGKWIRRLNTLTPSGLNDSWSLKPFL</sequence>
<reference evidence="2" key="1">
    <citation type="journal article" date="2016" name="Nature">
        <title>Genome evolution in the allotetraploid frog Xenopus laevis.</title>
        <authorList>
            <person name="Session A.M."/>
            <person name="Uno Y."/>
            <person name="Kwon T."/>
            <person name="Chapman J.A."/>
            <person name="Toyoda A."/>
            <person name="Takahashi S."/>
            <person name="Fukui A."/>
            <person name="Hikosaka A."/>
            <person name="Suzuki A."/>
            <person name="Kondo M."/>
            <person name="van Heeringen S.J."/>
            <person name="Quigley I."/>
            <person name="Heinz S."/>
            <person name="Ogino H."/>
            <person name="Ochi H."/>
            <person name="Hellsten U."/>
            <person name="Lyons J.B."/>
            <person name="Simakov O."/>
            <person name="Putnam N."/>
            <person name="Stites J."/>
            <person name="Kuroki Y."/>
            <person name="Tanaka T."/>
            <person name="Michiue T."/>
            <person name="Watanabe M."/>
            <person name="Bogdanovic O."/>
            <person name="Lister R."/>
            <person name="Georgiou G."/>
            <person name="Paranjpe S.S."/>
            <person name="van Kruijsbergen I."/>
            <person name="Shu S."/>
            <person name="Carlson J."/>
            <person name="Kinoshita T."/>
            <person name="Ohta Y."/>
            <person name="Mawaribuchi S."/>
            <person name="Jenkins J."/>
            <person name="Grimwood J."/>
            <person name="Schmutz J."/>
            <person name="Mitros T."/>
            <person name="Mozaffari S.V."/>
            <person name="Suzuki Y."/>
            <person name="Haramoto Y."/>
            <person name="Yamamoto T.S."/>
            <person name="Takagi C."/>
            <person name="Heald R."/>
            <person name="Miller K."/>
            <person name="Haudenschild C."/>
            <person name="Kitzman J."/>
            <person name="Nakayama T."/>
            <person name="Izutsu Y."/>
            <person name="Robert J."/>
            <person name="Fortriede J."/>
            <person name="Burns K."/>
            <person name="Lotay V."/>
            <person name="Karimi K."/>
            <person name="Yasuoka Y."/>
            <person name="Dichmann D.S."/>
            <person name="Flajnik M.F."/>
            <person name="Houston D.W."/>
            <person name="Shendure J."/>
            <person name="DuPasquier L."/>
            <person name="Vize P.D."/>
            <person name="Zorn A.M."/>
            <person name="Ito M."/>
            <person name="Marcotte E.M."/>
            <person name="Wallingford J.B."/>
            <person name="Ito Y."/>
            <person name="Asashima M."/>
            <person name="Ueno N."/>
            <person name="Matsuda Y."/>
            <person name="Veenstra G.J."/>
            <person name="Fujiyama A."/>
            <person name="Harland R.M."/>
            <person name="Taira M."/>
            <person name="Rokhsar D.S."/>
        </authorList>
    </citation>
    <scope>NUCLEOTIDE SEQUENCE [LARGE SCALE GENOMIC DNA]</scope>
    <source>
        <strain evidence="2">J</strain>
    </source>
</reference>
<organism evidence="1 2">
    <name type="scientific">Xenopus laevis</name>
    <name type="common">African clawed frog</name>
    <dbReference type="NCBI Taxonomy" id="8355"/>
    <lineage>
        <taxon>Eukaryota</taxon>
        <taxon>Metazoa</taxon>
        <taxon>Chordata</taxon>
        <taxon>Craniata</taxon>
        <taxon>Vertebrata</taxon>
        <taxon>Euteleostomi</taxon>
        <taxon>Amphibia</taxon>
        <taxon>Batrachia</taxon>
        <taxon>Anura</taxon>
        <taxon>Pipoidea</taxon>
        <taxon>Pipidae</taxon>
        <taxon>Xenopodinae</taxon>
        <taxon>Xenopus</taxon>
        <taxon>Xenopus</taxon>
    </lineage>
</organism>
<dbReference type="InterPro" id="IPR035901">
    <property type="entry name" value="GIY-YIG_endonuc_sf"/>
</dbReference>
<evidence type="ECO:0000313" key="2">
    <source>
        <dbReference type="Proteomes" id="UP000694892"/>
    </source>
</evidence>
<evidence type="ECO:0000313" key="1">
    <source>
        <dbReference type="EMBL" id="OCT67741.1"/>
    </source>
</evidence>
<dbReference type="Gene3D" id="3.40.1440.10">
    <property type="entry name" value="GIY-YIG endonuclease"/>
    <property type="match status" value="1"/>
</dbReference>
<dbReference type="AlphaFoldDB" id="A0A974H803"/>
<name>A0A974H803_XENLA</name>
<dbReference type="Proteomes" id="UP000694892">
    <property type="component" value="Chromosome 8L"/>
</dbReference>
<proteinExistence type="predicted"/>
<gene>
    <name evidence="1" type="ORF">XELAEV_18039044mg</name>
</gene>
<protein>
    <recommendedName>
        <fullName evidence="3">GIY-YIG domain-containing protein</fullName>
    </recommendedName>
</protein>
<evidence type="ECO:0008006" key="3">
    <source>
        <dbReference type="Google" id="ProtNLM"/>
    </source>
</evidence>
<accession>A0A974H803</accession>
<dbReference type="EMBL" id="CM004480">
    <property type="protein sequence ID" value="OCT67741.1"/>
    <property type="molecule type" value="Genomic_DNA"/>
</dbReference>